<dbReference type="EMBL" id="JRYO01000088">
    <property type="protein sequence ID" value="KHE92842.1"/>
    <property type="molecule type" value="Genomic_DNA"/>
</dbReference>
<sequence length="157" mass="17649">MLCDGQGLDNNRHSELIAAIGMKNTPDFRSRFVVGVGLCNYKNKDSGGEETHVITEAEMPKYSHPGNTNRGGAHEHTSQRNHRADNDGNDKWGNYIGVNSHEDDKGNKGYYRRNEKVTTISNSGSAHNHHFSTDFKGDNQPHNNLPPYYALTYIIKY</sequence>
<comment type="caution">
    <text evidence="2">The sequence shown here is derived from an EMBL/GenBank/DDBJ whole genome shotgun (WGS) entry which is preliminary data.</text>
</comment>
<reference evidence="2 3" key="1">
    <citation type="submission" date="2014-10" db="EMBL/GenBank/DDBJ databases">
        <title>Draft genome of anammox bacterium scalindua brodae, obtained using differential coverage binning of sequence data from two enrichment reactors.</title>
        <authorList>
            <person name="Speth D.R."/>
            <person name="Russ L."/>
            <person name="Kartal B."/>
            <person name="Op den Camp H.J."/>
            <person name="Dutilh B.E."/>
            <person name="Jetten M.S."/>
        </authorList>
    </citation>
    <scope>NUCLEOTIDE SEQUENCE [LARGE SCALE GENOMIC DNA]</scope>
    <source>
        <strain evidence="2">RU1</strain>
    </source>
</reference>
<dbReference type="SUPFAM" id="SSF88874">
    <property type="entry name" value="Receptor-binding domain of short tail fibre protein gp12"/>
    <property type="match status" value="1"/>
</dbReference>
<dbReference type="AlphaFoldDB" id="A0A0B0EIG2"/>
<evidence type="ECO:0000313" key="3">
    <source>
        <dbReference type="Proteomes" id="UP000030652"/>
    </source>
</evidence>
<organism evidence="2 3">
    <name type="scientific">Candidatus Scalindua brodae</name>
    <dbReference type="NCBI Taxonomy" id="237368"/>
    <lineage>
        <taxon>Bacteria</taxon>
        <taxon>Pseudomonadati</taxon>
        <taxon>Planctomycetota</taxon>
        <taxon>Candidatus Brocadiia</taxon>
        <taxon>Candidatus Brocadiales</taxon>
        <taxon>Candidatus Scalinduaceae</taxon>
        <taxon>Candidatus Scalindua</taxon>
    </lineage>
</organism>
<protein>
    <recommendedName>
        <fullName evidence="4">Phage Tail Collar Domain protein</fullName>
    </recommendedName>
</protein>
<accession>A0A0B0EIG2</accession>
<gene>
    <name evidence="2" type="ORF">SCABRO_01402</name>
</gene>
<name>A0A0B0EIG2_9BACT</name>
<dbReference type="eggNOG" id="COG4675">
    <property type="taxonomic scope" value="Bacteria"/>
</dbReference>
<feature type="compositionally biased region" description="Basic and acidic residues" evidence="1">
    <location>
        <begin position="72"/>
        <end position="90"/>
    </location>
</feature>
<evidence type="ECO:0000256" key="1">
    <source>
        <dbReference type="SAM" id="MobiDB-lite"/>
    </source>
</evidence>
<evidence type="ECO:0000313" key="2">
    <source>
        <dbReference type="EMBL" id="KHE92842.1"/>
    </source>
</evidence>
<feature type="region of interest" description="Disordered" evidence="1">
    <location>
        <begin position="60"/>
        <end position="91"/>
    </location>
</feature>
<dbReference type="Proteomes" id="UP000030652">
    <property type="component" value="Unassembled WGS sequence"/>
</dbReference>
<proteinExistence type="predicted"/>
<evidence type="ECO:0008006" key="4">
    <source>
        <dbReference type="Google" id="ProtNLM"/>
    </source>
</evidence>